<gene>
    <name evidence="2" type="ORF">HPB48_007591</name>
</gene>
<dbReference type="Proteomes" id="UP000821853">
    <property type="component" value="Unassembled WGS sequence"/>
</dbReference>
<organism evidence="2 3">
    <name type="scientific">Haemaphysalis longicornis</name>
    <name type="common">Bush tick</name>
    <dbReference type="NCBI Taxonomy" id="44386"/>
    <lineage>
        <taxon>Eukaryota</taxon>
        <taxon>Metazoa</taxon>
        <taxon>Ecdysozoa</taxon>
        <taxon>Arthropoda</taxon>
        <taxon>Chelicerata</taxon>
        <taxon>Arachnida</taxon>
        <taxon>Acari</taxon>
        <taxon>Parasitiformes</taxon>
        <taxon>Ixodida</taxon>
        <taxon>Ixodoidea</taxon>
        <taxon>Ixodidae</taxon>
        <taxon>Haemaphysalinae</taxon>
        <taxon>Haemaphysalis</taxon>
    </lineage>
</organism>
<reference evidence="2 3" key="1">
    <citation type="journal article" date="2020" name="Cell">
        <title>Large-Scale Comparative Analyses of Tick Genomes Elucidate Their Genetic Diversity and Vector Capacities.</title>
        <authorList>
            <consortium name="Tick Genome and Microbiome Consortium (TIGMIC)"/>
            <person name="Jia N."/>
            <person name="Wang J."/>
            <person name="Shi W."/>
            <person name="Du L."/>
            <person name="Sun Y."/>
            <person name="Zhan W."/>
            <person name="Jiang J.F."/>
            <person name="Wang Q."/>
            <person name="Zhang B."/>
            <person name="Ji P."/>
            <person name="Bell-Sakyi L."/>
            <person name="Cui X.M."/>
            <person name="Yuan T.T."/>
            <person name="Jiang B.G."/>
            <person name="Yang W.F."/>
            <person name="Lam T.T."/>
            <person name="Chang Q.C."/>
            <person name="Ding S.J."/>
            <person name="Wang X.J."/>
            <person name="Zhu J.G."/>
            <person name="Ruan X.D."/>
            <person name="Zhao L."/>
            <person name="Wei J.T."/>
            <person name="Ye R.Z."/>
            <person name="Que T.C."/>
            <person name="Du C.H."/>
            <person name="Zhou Y.H."/>
            <person name="Cheng J.X."/>
            <person name="Dai P.F."/>
            <person name="Guo W.B."/>
            <person name="Han X.H."/>
            <person name="Huang E.J."/>
            <person name="Li L.F."/>
            <person name="Wei W."/>
            <person name="Gao Y.C."/>
            <person name="Liu J.Z."/>
            <person name="Shao H.Z."/>
            <person name="Wang X."/>
            <person name="Wang C.C."/>
            <person name="Yang T.C."/>
            <person name="Huo Q.B."/>
            <person name="Li W."/>
            <person name="Chen H.Y."/>
            <person name="Chen S.E."/>
            <person name="Zhou L.G."/>
            <person name="Ni X.B."/>
            <person name="Tian J.H."/>
            <person name="Sheng Y."/>
            <person name="Liu T."/>
            <person name="Pan Y.S."/>
            <person name="Xia L.Y."/>
            <person name="Li J."/>
            <person name="Zhao F."/>
            <person name="Cao W.C."/>
        </authorList>
    </citation>
    <scope>NUCLEOTIDE SEQUENCE [LARGE SCALE GENOMIC DNA]</scope>
    <source>
        <strain evidence="2">HaeL-2018</strain>
    </source>
</reference>
<dbReference type="EMBL" id="JABSTR010000003">
    <property type="protein sequence ID" value="KAH9365325.1"/>
    <property type="molecule type" value="Genomic_DNA"/>
</dbReference>
<evidence type="ECO:0000256" key="1">
    <source>
        <dbReference type="SAM" id="MobiDB-lite"/>
    </source>
</evidence>
<feature type="region of interest" description="Disordered" evidence="1">
    <location>
        <begin position="126"/>
        <end position="155"/>
    </location>
</feature>
<sequence length="463" mass="51577">MKEEGPATLATVRTSDGVSIPGSKCMLTLCRRFFVALIKSYMSKPRRGHFHIPGVSIVSLQAIVTSAGPQDPTIARPHHRGGAATSLRDEYCAFISRNMDADNSVMVPETASFYNLENTKKSSFRFSARQHQDRPQNQPRPPSAKPDRPCGHPARLGSAEEKLQNHFPLHLHCRDLHHELMRARDLVHASLLTDILPTATTTLRIIKQEALPLNRRLFSLASICFCISPCADRRQERWVCRFFDNPRTQRPYRFHAISWAMNEVVAASPATPGTSGYGSVPASQERLPVCGRYFAARFNHRESEPRGGDLHIPEVSTKSLQAIVTYMQYRAYADNRRQCARPHHCGGAVTGREPLGQVLRVYTAQHGRQSILHVHGNHQLYTTRRALSNLQLLCASCFDNIELACAYNHGFPLLSLTNLADILLGSVELKVLRKDVVSKGPAGFGSRLITKSEGSALARCCRT</sequence>
<evidence type="ECO:0000313" key="2">
    <source>
        <dbReference type="EMBL" id="KAH9365325.1"/>
    </source>
</evidence>
<proteinExistence type="predicted"/>
<dbReference type="VEuPathDB" id="VectorBase:HLOH_058098"/>
<comment type="caution">
    <text evidence="2">The sequence shown here is derived from an EMBL/GenBank/DDBJ whole genome shotgun (WGS) entry which is preliminary data.</text>
</comment>
<evidence type="ECO:0000313" key="3">
    <source>
        <dbReference type="Proteomes" id="UP000821853"/>
    </source>
</evidence>
<name>A0A9J6FQG0_HAELO</name>
<protein>
    <submittedName>
        <fullName evidence="2">Uncharacterized protein</fullName>
    </submittedName>
</protein>
<accession>A0A9J6FQG0</accession>
<keyword evidence="3" id="KW-1185">Reference proteome</keyword>
<dbReference type="AlphaFoldDB" id="A0A9J6FQG0"/>